<proteinExistence type="predicted"/>
<accession>A0A1E3BKE7</accession>
<protein>
    <recommendedName>
        <fullName evidence="3">NmrA-like domain-containing protein</fullName>
    </recommendedName>
</protein>
<dbReference type="OrthoDB" id="9974981at2759"/>
<evidence type="ECO:0008006" key="3">
    <source>
        <dbReference type="Google" id="ProtNLM"/>
    </source>
</evidence>
<dbReference type="VEuPathDB" id="FungiDB:SI65_02307"/>
<dbReference type="Proteomes" id="UP000094569">
    <property type="component" value="Unassembled WGS sequence"/>
</dbReference>
<evidence type="ECO:0000313" key="2">
    <source>
        <dbReference type="Proteomes" id="UP000094569"/>
    </source>
</evidence>
<sequence>MTIKFGALGLNPMTKKVVFHNGGHNGGGTEIGPSTLADIADAIVRILDPANFTDTANQAVYIYSAAVTERKLKAMVSKILGVDFGSVEDGSIPDVNGELMEKAKGQLAAG</sequence>
<name>A0A1E3BKE7_ASPCR</name>
<dbReference type="EMBL" id="JXNT01000002">
    <property type="protein sequence ID" value="ODM21463.1"/>
    <property type="molecule type" value="Genomic_DNA"/>
</dbReference>
<evidence type="ECO:0000313" key="1">
    <source>
        <dbReference type="EMBL" id="ODM21463.1"/>
    </source>
</evidence>
<organism evidence="1 2">
    <name type="scientific">Aspergillus cristatus</name>
    <name type="common">Chinese Fuzhuan brick tea-fermentation fungus</name>
    <name type="synonym">Eurotium cristatum</name>
    <dbReference type="NCBI Taxonomy" id="573508"/>
    <lineage>
        <taxon>Eukaryota</taxon>
        <taxon>Fungi</taxon>
        <taxon>Dikarya</taxon>
        <taxon>Ascomycota</taxon>
        <taxon>Pezizomycotina</taxon>
        <taxon>Eurotiomycetes</taxon>
        <taxon>Eurotiomycetidae</taxon>
        <taxon>Eurotiales</taxon>
        <taxon>Aspergillaceae</taxon>
        <taxon>Aspergillus</taxon>
        <taxon>Aspergillus subgen. Aspergillus</taxon>
    </lineage>
</organism>
<reference evidence="1 2" key="1">
    <citation type="journal article" date="2016" name="BMC Genomics">
        <title>Comparative genomic and transcriptomic analyses of the Fuzhuan brick tea-fermentation fungus Aspergillus cristatus.</title>
        <authorList>
            <person name="Ge Y."/>
            <person name="Wang Y."/>
            <person name="Liu Y."/>
            <person name="Tan Y."/>
            <person name="Ren X."/>
            <person name="Zhang X."/>
            <person name="Hyde K.D."/>
            <person name="Liu Y."/>
            <person name="Liu Z."/>
        </authorList>
    </citation>
    <scope>NUCLEOTIDE SEQUENCE [LARGE SCALE GENOMIC DNA]</scope>
    <source>
        <strain evidence="1 2">GZAAS20.1005</strain>
    </source>
</reference>
<keyword evidence="2" id="KW-1185">Reference proteome</keyword>
<dbReference type="STRING" id="573508.A0A1E3BKE7"/>
<dbReference type="AlphaFoldDB" id="A0A1E3BKE7"/>
<gene>
    <name evidence="1" type="ORF">SI65_02307</name>
</gene>
<comment type="caution">
    <text evidence="1">The sequence shown here is derived from an EMBL/GenBank/DDBJ whole genome shotgun (WGS) entry which is preliminary data.</text>
</comment>